<dbReference type="InterPro" id="IPR016181">
    <property type="entry name" value="Acyl_CoA_acyltransferase"/>
</dbReference>
<dbReference type="InterPro" id="IPR000182">
    <property type="entry name" value="GNAT_dom"/>
</dbReference>
<dbReference type="PANTHER" id="PTHR42791:SF1">
    <property type="entry name" value="N-ACETYLTRANSFERASE DOMAIN-CONTAINING PROTEIN"/>
    <property type="match status" value="1"/>
</dbReference>
<dbReference type="CDD" id="cd04301">
    <property type="entry name" value="NAT_SF"/>
    <property type="match status" value="1"/>
</dbReference>
<dbReference type="Proteomes" id="UP001271007">
    <property type="component" value="Unassembled WGS sequence"/>
</dbReference>
<dbReference type="AlphaFoldDB" id="A0AAJ0DJD3"/>
<dbReference type="Pfam" id="PF00583">
    <property type="entry name" value="Acetyltransf_1"/>
    <property type="match status" value="1"/>
</dbReference>
<keyword evidence="3" id="KW-1185">Reference proteome</keyword>
<reference evidence="2" key="1">
    <citation type="submission" date="2023-04" db="EMBL/GenBank/DDBJ databases">
        <title>Black Yeasts Isolated from many extreme environments.</title>
        <authorList>
            <person name="Coleine C."/>
            <person name="Stajich J.E."/>
            <person name="Selbmann L."/>
        </authorList>
    </citation>
    <scope>NUCLEOTIDE SEQUENCE</scope>
    <source>
        <strain evidence="2">CCFEE 5312</strain>
    </source>
</reference>
<name>A0AAJ0DJD3_9PEZI</name>
<dbReference type="SUPFAM" id="SSF55729">
    <property type="entry name" value="Acyl-CoA N-acyltransferases (Nat)"/>
    <property type="match status" value="1"/>
</dbReference>
<proteinExistence type="predicted"/>
<dbReference type="InterPro" id="IPR052523">
    <property type="entry name" value="Trichothecene_AcTrans"/>
</dbReference>
<sequence length="231" mass="25903">MDLIIEPLKLEELDRFITIYWDAFEPLSANMYFPMIYPNGLKQDLITRLRTRFLHVTNGDLGASCFCAKDASSGETLGISWWTLDANAPRTKEEIDAQFTAAYAVRNQGPDVEGFDAELDYAAFKASFYSEAETVGDQPYMALRLLAISPTHHRRGVGSLLLGRGLEKADRLGLPVYLATGVNGRPLYERFGFEYQRDMPINCLDYGGRSDGRHWCMLRAARSTTPGASQI</sequence>
<protein>
    <recommendedName>
        <fullName evidence="1">N-acetyltransferase domain-containing protein</fullName>
    </recommendedName>
</protein>
<evidence type="ECO:0000313" key="3">
    <source>
        <dbReference type="Proteomes" id="UP001271007"/>
    </source>
</evidence>
<comment type="caution">
    <text evidence="2">The sequence shown here is derived from an EMBL/GenBank/DDBJ whole genome shotgun (WGS) entry which is preliminary data.</text>
</comment>
<gene>
    <name evidence="2" type="ORF">LTR09_007354</name>
</gene>
<feature type="domain" description="N-acetyltransferase" evidence="1">
    <location>
        <begin position="79"/>
        <end position="222"/>
    </location>
</feature>
<evidence type="ECO:0000259" key="1">
    <source>
        <dbReference type="PROSITE" id="PS51186"/>
    </source>
</evidence>
<evidence type="ECO:0000313" key="2">
    <source>
        <dbReference type="EMBL" id="KAK3051331.1"/>
    </source>
</evidence>
<dbReference type="PROSITE" id="PS51186">
    <property type="entry name" value="GNAT"/>
    <property type="match status" value="1"/>
</dbReference>
<dbReference type="PANTHER" id="PTHR42791">
    <property type="entry name" value="GNAT FAMILY ACETYLTRANSFERASE"/>
    <property type="match status" value="1"/>
</dbReference>
<organism evidence="2 3">
    <name type="scientific">Extremus antarcticus</name>
    <dbReference type="NCBI Taxonomy" id="702011"/>
    <lineage>
        <taxon>Eukaryota</taxon>
        <taxon>Fungi</taxon>
        <taxon>Dikarya</taxon>
        <taxon>Ascomycota</taxon>
        <taxon>Pezizomycotina</taxon>
        <taxon>Dothideomycetes</taxon>
        <taxon>Dothideomycetidae</taxon>
        <taxon>Mycosphaerellales</taxon>
        <taxon>Extremaceae</taxon>
        <taxon>Extremus</taxon>
    </lineage>
</organism>
<dbReference type="EMBL" id="JAWDJX010000026">
    <property type="protein sequence ID" value="KAK3051331.1"/>
    <property type="molecule type" value="Genomic_DNA"/>
</dbReference>
<accession>A0AAJ0DJD3</accession>
<dbReference type="GO" id="GO:0016747">
    <property type="term" value="F:acyltransferase activity, transferring groups other than amino-acyl groups"/>
    <property type="evidence" value="ECO:0007669"/>
    <property type="project" value="InterPro"/>
</dbReference>
<dbReference type="Gene3D" id="3.40.630.30">
    <property type="match status" value="1"/>
</dbReference>